<organism evidence="1">
    <name type="scientific">marine sediment metagenome</name>
    <dbReference type="NCBI Taxonomy" id="412755"/>
    <lineage>
        <taxon>unclassified sequences</taxon>
        <taxon>metagenomes</taxon>
        <taxon>ecological metagenomes</taxon>
    </lineage>
</organism>
<comment type="caution">
    <text evidence="1">The sequence shown here is derived from an EMBL/GenBank/DDBJ whole genome shotgun (WGS) entry which is preliminary data.</text>
</comment>
<proteinExistence type="predicted"/>
<dbReference type="AlphaFoldDB" id="A0A0F9R9W9"/>
<reference evidence="1" key="1">
    <citation type="journal article" date="2015" name="Nature">
        <title>Complex archaea that bridge the gap between prokaryotes and eukaryotes.</title>
        <authorList>
            <person name="Spang A."/>
            <person name="Saw J.H."/>
            <person name="Jorgensen S.L."/>
            <person name="Zaremba-Niedzwiedzka K."/>
            <person name="Martijn J."/>
            <person name="Lind A.E."/>
            <person name="van Eijk R."/>
            <person name="Schleper C."/>
            <person name="Guy L."/>
            <person name="Ettema T.J."/>
        </authorList>
    </citation>
    <scope>NUCLEOTIDE SEQUENCE</scope>
</reference>
<name>A0A0F9R9W9_9ZZZZ</name>
<gene>
    <name evidence="1" type="ORF">LCGC14_0620520</name>
</gene>
<dbReference type="EMBL" id="LAZR01001054">
    <property type="protein sequence ID" value="KKN51644.1"/>
    <property type="molecule type" value="Genomic_DNA"/>
</dbReference>
<accession>A0A0F9R9W9</accession>
<sequence>MATVLLRHGREISMETHTLVSVGISGSVAAYVLYNEDEGDVHLNIYIQPNIYAYSVQLAHLREDGQLYSLFDREMAVRASTFILGLFINEHALAGNGFSQAMADGMDFTKPDDLAASVTGALQAAGVALAQSQEEIEEEADSFTDFLEGLLGDDDDAE</sequence>
<protein>
    <submittedName>
        <fullName evidence="1">Uncharacterized protein</fullName>
    </submittedName>
</protein>
<evidence type="ECO:0000313" key="1">
    <source>
        <dbReference type="EMBL" id="KKN51644.1"/>
    </source>
</evidence>